<evidence type="ECO:0000313" key="1">
    <source>
        <dbReference type="EMBL" id="KKL17186.1"/>
    </source>
</evidence>
<organism evidence="1">
    <name type="scientific">marine sediment metagenome</name>
    <dbReference type="NCBI Taxonomy" id="412755"/>
    <lineage>
        <taxon>unclassified sequences</taxon>
        <taxon>metagenomes</taxon>
        <taxon>ecological metagenomes</taxon>
    </lineage>
</organism>
<feature type="non-terminal residue" evidence="1">
    <location>
        <position position="329"/>
    </location>
</feature>
<proteinExistence type="predicted"/>
<name>A0A0F9DHG8_9ZZZZ</name>
<reference evidence="1" key="1">
    <citation type="journal article" date="2015" name="Nature">
        <title>Complex archaea that bridge the gap between prokaryotes and eukaryotes.</title>
        <authorList>
            <person name="Spang A."/>
            <person name="Saw J.H."/>
            <person name="Jorgensen S.L."/>
            <person name="Zaremba-Niedzwiedzka K."/>
            <person name="Martijn J."/>
            <person name="Lind A.E."/>
            <person name="van Eijk R."/>
            <person name="Schleper C."/>
            <person name="Guy L."/>
            <person name="Ettema T.J."/>
        </authorList>
    </citation>
    <scope>NUCLEOTIDE SEQUENCE</scope>
</reference>
<dbReference type="EMBL" id="LAZR01039360">
    <property type="protein sequence ID" value="KKL17186.1"/>
    <property type="molecule type" value="Genomic_DNA"/>
</dbReference>
<dbReference type="AlphaFoldDB" id="A0A0F9DHG8"/>
<sequence length="329" mass="36321">MDVLKMEPQVEEPTLVRKDNTWSAPLDIQDSKVINKLISHGMVFEEGLPGNTRFQQPFTINLVPIRTPLMVSGFDNRSLKRMNSLFSKLGWFPSQSSRDRVNASTNLSGFVPGASVAAEIIRGDLNASAIGTVTYREGNNILAFGHPLIQTGTTDLPMATAYVYTILASQSGSVKMAVPEEIIGRITQDRRSALAGKIGEYSQMIPCQVDIKGSLNVKYNFDIIHNKLLTPNLVQMAVESALLATEKSIGEKLVNLKLDINIAGREEPVTVENVYYESGLSWFPIYNITQPITTLLNNKFQPVRIKSIKLVADILEAKNIASIENVRVS</sequence>
<gene>
    <name evidence="1" type="ORF">LCGC14_2488090</name>
</gene>
<accession>A0A0F9DHG8</accession>
<comment type="caution">
    <text evidence="1">The sequence shown here is derived from an EMBL/GenBank/DDBJ whole genome shotgun (WGS) entry which is preliminary data.</text>
</comment>
<protein>
    <submittedName>
        <fullName evidence="1">Uncharacterized protein</fullName>
    </submittedName>
</protein>